<dbReference type="AlphaFoldDB" id="A0A4Z0BMR3"/>
<dbReference type="InterPro" id="IPR036849">
    <property type="entry name" value="Enolase-like_C_sf"/>
</dbReference>
<dbReference type="Pfam" id="PF13378">
    <property type="entry name" value="MR_MLE_C"/>
    <property type="match status" value="1"/>
</dbReference>
<evidence type="ECO:0000313" key="5">
    <source>
        <dbReference type="EMBL" id="TFZ00596.1"/>
    </source>
</evidence>
<dbReference type="GO" id="GO:0016836">
    <property type="term" value="F:hydro-lyase activity"/>
    <property type="evidence" value="ECO:0007669"/>
    <property type="project" value="TreeGrafter"/>
</dbReference>
<dbReference type="SUPFAM" id="SSF54826">
    <property type="entry name" value="Enolase N-terminal domain-like"/>
    <property type="match status" value="1"/>
</dbReference>
<dbReference type="PANTHER" id="PTHR13794">
    <property type="entry name" value="ENOLASE SUPERFAMILY, MANDELATE RACEMASE"/>
    <property type="match status" value="1"/>
</dbReference>
<protein>
    <submittedName>
        <fullName evidence="5">Mandelate racemase/muconate lactonizing enzyme family protein</fullName>
    </submittedName>
</protein>
<evidence type="ECO:0000256" key="3">
    <source>
        <dbReference type="ARBA" id="ARBA00022842"/>
    </source>
</evidence>
<evidence type="ECO:0000256" key="2">
    <source>
        <dbReference type="ARBA" id="ARBA00022723"/>
    </source>
</evidence>
<evidence type="ECO:0000313" key="6">
    <source>
        <dbReference type="Proteomes" id="UP000298180"/>
    </source>
</evidence>
<comment type="caution">
    <text evidence="5">The sequence shown here is derived from an EMBL/GenBank/DDBJ whole genome shotgun (WGS) entry which is preliminary data.</text>
</comment>
<organism evidence="5 6">
    <name type="scientific">Ramlibacter henchirensis</name>
    <dbReference type="NCBI Taxonomy" id="204072"/>
    <lineage>
        <taxon>Bacteria</taxon>
        <taxon>Pseudomonadati</taxon>
        <taxon>Pseudomonadota</taxon>
        <taxon>Betaproteobacteria</taxon>
        <taxon>Burkholderiales</taxon>
        <taxon>Comamonadaceae</taxon>
        <taxon>Ramlibacter</taxon>
    </lineage>
</organism>
<proteinExistence type="predicted"/>
<name>A0A4Z0BMR3_9BURK</name>
<dbReference type="InterPro" id="IPR029065">
    <property type="entry name" value="Enolase_C-like"/>
</dbReference>
<dbReference type="Gene3D" id="3.30.390.10">
    <property type="entry name" value="Enolase-like, N-terminal domain"/>
    <property type="match status" value="1"/>
</dbReference>
<feature type="domain" description="Mandelate racemase/muconate lactonizing enzyme C-terminal" evidence="4">
    <location>
        <begin position="143"/>
        <end position="253"/>
    </location>
</feature>
<dbReference type="GO" id="GO:0016052">
    <property type="term" value="P:carbohydrate catabolic process"/>
    <property type="evidence" value="ECO:0007669"/>
    <property type="project" value="TreeGrafter"/>
</dbReference>
<dbReference type="InterPro" id="IPR029017">
    <property type="entry name" value="Enolase-like_N"/>
</dbReference>
<dbReference type="SUPFAM" id="SSF51604">
    <property type="entry name" value="Enolase C-terminal domain-like"/>
    <property type="match status" value="1"/>
</dbReference>
<reference evidence="5 6" key="1">
    <citation type="submission" date="2019-03" db="EMBL/GenBank/DDBJ databases">
        <title>Ramlibacter henchirensis DSM 14656, whole genome shotgun sequence.</title>
        <authorList>
            <person name="Zhang X."/>
            <person name="Feng G."/>
            <person name="Zhu H."/>
        </authorList>
    </citation>
    <scope>NUCLEOTIDE SEQUENCE [LARGE SCALE GENOMIC DNA]</scope>
    <source>
        <strain evidence="5 6">DSM 14656</strain>
    </source>
</reference>
<dbReference type="SMART" id="SM00922">
    <property type="entry name" value="MR_MLE"/>
    <property type="match status" value="1"/>
</dbReference>
<dbReference type="Gene3D" id="3.20.20.120">
    <property type="entry name" value="Enolase-like C-terminal domain"/>
    <property type="match status" value="1"/>
</dbReference>
<dbReference type="SFLD" id="SFLDS00001">
    <property type="entry name" value="Enolase"/>
    <property type="match status" value="1"/>
</dbReference>
<dbReference type="RefSeq" id="WP_135264936.1">
    <property type="nucleotide sequence ID" value="NZ_SMLM01000003.1"/>
</dbReference>
<dbReference type="InterPro" id="IPR013341">
    <property type="entry name" value="Mandelate_racemase_N_dom"/>
</dbReference>
<comment type="cofactor">
    <cofactor evidence="1">
        <name>Mg(2+)</name>
        <dbReference type="ChEBI" id="CHEBI:18420"/>
    </cofactor>
</comment>
<dbReference type="OrthoDB" id="103536at2"/>
<keyword evidence="3" id="KW-0460">Magnesium</keyword>
<sequence>MQIKTVRATPLNLPVTVDSPSGKQKTTSLSLCLVDVELDDGRFGTGMTAITEEEVVASIVNDVAAHALKGHDPLRHEQLWDKLYWLLTPRGQSGYAAHAIAAIDLALWDLKGQILGQPCWRLLGGARAQVPVYATFGFAFFEREELAAAARAWVDRGFRRLKMTVGHHALQRRDEPRPLADVIAEDVQRIRAVREAVGPQVQIYIDANCSLDYFHALSLTQRIEEFGITFFEEPVSQNDIPNMAKLRAKTRIPLAAGQNEGLASRFRDMLVAQAVDVVQPNACITGGFTQCQRIAGMAAAFNAQFANGGAWPHHNMHLHAGLANGSLVEYHSVAVECCKLVFDGLPEPSQGVLALPDLPGLGFKPNRERIAELAKRPLSRGVGKA</sequence>
<dbReference type="InterPro" id="IPR013342">
    <property type="entry name" value="Mandelate_racemase_C"/>
</dbReference>
<dbReference type="CDD" id="cd03316">
    <property type="entry name" value="MR_like"/>
    <property type="match status" value="1"/>
</dbReference>
<dbReference type="PANTHER" id="PTHR13794:SF58">
    <property type="entry name" value="MITOCHONDRIAL ENOLASE SUPERFAMILY MEMBER 1"/>
    <property type="match status" value="1"/>
</dbReference>
<dbReference type="Pfam" id="PF02746">
    <property type="entry name" value="MR_MLE_N"/>
    <property type="match status" value="1"/>
</dbReference>
<accession>A0A4Z0BMR3</accession>
<dbReference type="EMBL" id="SMLM01000003">
    <property type="protein sequence ID" value="TFZ00596.1"/>
    <property type="molecule type" value="Genomic_DNA"/>
</dbReference>
<keyword evidence="6" id="KW-1185">Reference proteome</keyword>
<evidence type="ECO:0000256" key="1">
    <source>
        <dbReference type="ARBA" id="ARBA00001946"/>
    </source>
</evidence>
<evidence type="ECO:0000259" key="4">
    <source>
        <dbReference type="SMART" id="SM00922"/>
    </source>
</evidence>
<dbReference type="GO" id="GO:0000287">
    <property type="term" value="F:magnesium ion binding"/>
    <property type="evidence" value="ECO:0007669"/>
    <property type="project" value="TreeGrafter"/>
</dbReference>
<dbReference type="InterPro" id="IPR046945">
    <property type="entry name" value="RHMD-like"/>
</dbReference>
<dbReference type="Proteomes" id="UP000298180">
    <property type="component" value="Unassembled WGS sequence"/>
</dbReference>
<keyword evidence="2" id="KW-0479">Metal-binding</keyword>
<gene>
    <name evidence="5" type="ORF">EZ313_19255</name>
</gene>